<feature type="region of interest" description="Disordered" evidence="1">
    <location>
        <begin position="164"/>
        <end position="201"/>
    </location>
</feature>
<organism evidence="3 4">
    <name type="scientific">Pseudonocardia kunmingensis</name>
    <dbReference type="NCBI Taxonomy" id="630975"/>
    <lineage>
        <taxon>Bacteria</taxon>
        <taxon>Bacillati</taxon>
        <taxon>Actinomycetota</taxon>
        <taxon>Actinomycetes</taxon>
        <taxon>Pseudonocardiales</taxon>
        <taxon>Pseudonocardiaceae</taxon>
        <taxon>Pseudonocardia</taxon>
    </lineage>
</organism>
<sequence length="201" mass="20050">MTRSLRGSALAGALLAAVLATAGCTTTLEGAPVADSAPAPAEGPGSDPVAWAGRVCDAVLSFATPATSAPDFAASADLPSVQREFSNYLGGVVTGVQQGRAQLAEVGRAPEPAGDDAVSRAAAELAALEDDLTEVKGTVDGMDAADPEAFMTTLTRAESALTGLTAPNPVGELGAAPRLQRAAERAEPCRQLSALGTPAPR</sequence>
<evidence type="ECO:0000313" key="3">
    <source>
        <dbReference type="EMBL" id="TQM06432.1"/>
    </source>
</evidence>
<feature type="signal peptide" evidence="2">
    <location>
        <begin position="1"/>
        <end position="22"/>
    </location>
</feature>
<dbReference type="OrthoDB" id="3573162at2"/>
<reference evidence="3 4" key="1">
    <citation type="submission" date="2019-06" db="EMBL/GenBank/DDBJ databases">
        <title>Sequencing the genomes of 1000 actinobacteria strains.</title>
        <authorList>
            <person name="Klenk H.-P."/>
        </authorList>
    </citation>
    <scope>NUCLEOTIDE SEQUENCE [LARGE SCALE GENOMIC DNA]</scope>
    <source>
        <strain evidence="3 4">DSM 45301</strain>
    </source>
</reference>
<protein>
    <submittedName>
        <fullName evidence="3">Uncharacterized protein</fullName>
    </submittedName>
</protein>
<dbReference type="AlphaFoldDB" id="A0A543DAS0"/>
<gene>
    <name evidence="3" type="ORF">FB558_6686</name>
</gene>
<evidence type="ECO:0000313" key="4">
    <source>
        <dbReference type="Proteomes" id="UP000315677"/>
    </source>
</evidence>
<evidence type="ECO:0000256" key="1">
    <source>
        <dbReference type="SAM" id="MobiDB-lite"/>
    </source>
</evidence>
<dbReference type="Proteomes" id="UP000315677">
    <property type="component" value="Unassembled WGS sequence"/>
</dbReference>
<proteinExistence type="predicted"/>
<accession>A0A543DAS0</accession>
<dbReference type="RefSeq" id="WP_142060288.1">
    <property type="nucleotide sequence ID" value="NZ_VFPA01000004.1"/>
</dbReference>
<keyword evidence="4" id="KW-1185">Reference proteome</keyword>
<dbReference type="EMBL" id="VFPA01000004">
    <property type="protein sequence ID" value="TQM06432.1"/>
    <property type="molecule type" value="Genomic_DNA"/>
</dbReference>
<evidence type="ECO:0000256" key="2">
    <source>
        <dbReference type="SAM" id="SignalP"/>
    </source>
</evidence>
<keyword evidence="2" id="KW-0732">Signal</keyword>
<name>A0A543DAS0_9PSEU</name>
<dbReference type="PROSITE" id="PS51257">
    <property type="entry name" value="PROKAR_LIPOPROTEIN"/>
    <property type="match status" value="1"/>
</dbReference>
<feature type="chain" id="PRO_5038558920" evidence="2">
    <location>
        <begin position="23"/>
        <end position="201"/>
    </location>
</feature>
<comment type="caution">
    <text evidence="3">The sequence shown here is derived from an EMBL/GenBank/DDBJ whole genome shotgun (WGS) entry which is preliminary data.</text>
</comment>